<gene>
    <name evidence="1" type="ORF">SAMN04488057_101288</name>
</gene>
<dbReference type="InterPro" id="IPR036237">
    <property type="entry name" value="Xyl_isomerase-like_sf"/>
</dbReference>
<dbReference type="AlphaFoldDB" id="A0A1M7IDB8"/>
<dbReference type="SUPFAM" id="SSF51658">
    <property type="entry name" value="Xylose isomerase-like"/>
    <property type="match status" value="1"/>
</dbReference>
<sequence length="402" mass="46359">MQIADNHLTYCTNIHPGESWEATFENLKQYVPKIKASLSPDRPFAIGLRLSDEASRELVAEDALQQLQSWLRDNNCYVFTLNGFPFGGFHRQVVKDEVHHPDWTTEERLKYTLRLFDILSVLMPEGMDAGISTSPLSYKHWHHSESARNEVLQSSCLHMLEVVDYLYNIYLERGKLLHLDIEPEPDGMIENAAGIHSFFDTWLLPKGVDMLTGKYQVSREEALDIIRNHVRVCYDVCHFAVAYEDHQKVLDNFKKEGIKIGKFQLSAALKIGIPVEVSQKKQVEKALLPFVESTYLHQVIGQSADRQLQAYPDLPDALLKLADSRDREWRIHFHVPVFLSSYGTLRSTQEDILTVLNLNGLNHYSNQLEVETYTWEVLPEDIHLSLDQSISRELDWVKNQIT</sequence>
<accession>A0A1M7IDB8</accession>
<protein>
    <recommendedName>
        <fullName evidence="3">Xylose isomerase-like TIM barrel</fullName>
    </recommendedName>
</protein>
<keyword evidence="2" id="KW-1185">Reference proteome</keyword>
<dbReference type="Proteomes" id="UP000184513">
    <property type="component" value="Unassembled WGS sequence"/>
</dbReference>
<reference evidence="1 2" key="1">
    <citation type="submission" date="2016-11" db="EMBL/GenBank/DDBJ databases">
        <authorList>
            <person name="Jaros S."/>
            <person name="Januszkiewicz K."/>
            <person name="Wedrychowicz H."/>
        </authorList>
    </citation>
    <scope>NUCLEOTIDE SEQUENCE [LARGE SCALE GENOMIC DNA]</scope>
    <source>
        <strain evidence="1 2">CGMCC 1.6102</strain>
    </source>
</reference>
<dbReference type="EMBL" id="FRCY01000001">
    <property type="protein sequence ID" value="SHM38761.1"/>
    <property type="molecule type" value="Genomic_DNA"/>
</dbReference>
<organism evidence="1 2">
    <name type="scientific">Cyclobacterium lianum</name>
    <dbReference type="NCBI Taxonomy" id="388280"/>
    <lineage>
        <taxon>Bacteria</taxon>
        <taxon>Pseudomonadati</taxon>
        <taxon>Bacteroidota</taxon>
        <taxon>Cytophagia</taxon>
        <taxon>Cytophagales</taxon>
        <taxon>Cyclobacteriaceae</taxon>
        <taxon>Cyclobacterium</taxon>
    </lineage>
</organism>
<dbReference type="NCBIfam" id="NF035939">
    <property type="entry name" value="TIM_EboE"/>
    <property type="match status" value="1"/>
</dbReference>
<name>A0A1M7IDB8_9BACT</name>
<evidence type="ECO:0008006" key="3">
    <source>
        <dbReference type="Google" id="ProtNLM"/>
    </source>
</evidence>
<evidence type="ECO:0000313" key="1">
    <source>
        <dbReference type="EMBL" id="SHM38761.1"/>
    </source>
</evidence>
<dbReference type="STRING" id="388280.SAMN04488057_101288"/>
<proteinExistence type="predicted"/>
<evidence type="ECO:0000313" key="2">
    <source>
        <dbReference type="Proteomes" id="UP000184513"/>
    </source>
</evidence>
<dbReference type="OrthoDB" id="9785907at2"/>
<dbReference type="RefSeq" id="WP_073090612.1">
    <property type="nucleotide sequence ID" value="NZ_FRCY01000001.1"/>
</dbReference>